<dbReference type="EMBL" id="KC138720">
    <property type="protein sequence ID" value="AGD99644.1"/>
    <property type="molecule type" value="Genomic_DNA"/>
</dbReference>
<protein>
    <submittedName>
        <fullName evidence="2">E5</fullName>
    </submittedName>
</protein>
<dbReference type="Proteomes" id="UP000161261">
    <property type="component" value="Segment"/>
</dbReference>
<keyword evidence="1" id="KW-0472">Membrane</keyword>
<name>L7YF21_9PAPI</name>
<gene>
    <name evidence="2" type="primary">E5</name>
</gene>
<evidence type="ECO:0000313" key="2">
    <source>
        <dbReference type="EMBL" id="AGD99644.1"/>
    </source>
</evidence>
<proteinExistence type="predicted"/>
<feature type="transmembrane region" description="Helical" evidence="1">
    <location>
        <begin position="23"/>
        <end position="41"/>
    </location>
</feature>
<sequence length="47" mass="5636">MYPLILRDDNGDRTVLFLEPGDVYILTFLLFFIMLLLFIMYRHLGLL</sequence>
<evidence type="ECO:0000313" key="3">
    <source>
        <dbReference type="Proteomes" id="UP000161261"/>
    </source>
</evidence>
<accession>L7YF21</accession>
<keyword evidence="1" id="KW-0812">Transmembrane</keyword>
<evidence type="ECO:0000256" key="1">
    <source>
        <dbReference type="SAM" id="Phobius"/>
    </source>
</evidence>
<keyword evidence="1" id="KW-1133">Transmembrane helix</keyword>
<organism evidence="2 3">
    <name type="scientific">Human papillomavirus type XS2</name>
    <dbReference type="NCBI Taxonomy" id="1288116"/>
    <lineage>
        <taxon>Viruses</taxon>
        <taxon>Monodnaviria</taxon>
        <taxon>Shotokuvirae</taxon>
        <taxon>Cossaviricota</taxon>
        <taxon>Papovaviricetes</taxon>
        <taxon>Zurhausenvirales</taxon>
        <taxon>Papillomaviridae</taxon>
        <taxon>Firstpapillomavirinae</taxon>
        <taxon>Alphapapillomavirus</taxon>
        <taxon>Alphapapillomavirus 2</taxon>
    </lineage>
</organism>
<reference evidence="2 3" key="1">
    <citation type="journal article" date="2014" name="Emerg. Infect. Dis.">
        <title>Resolution of Novel Human Papillomavirus-induced Warts after HPV Vaccination.</title>
        <authorList>
            <person name="Silling S."/>
            <person name="Wieland U."/>
            <person name="Werner M."/>
            <person name="Pfister H."/>
            <person name="Potthoff A."/>
            <person name="Kreuter A."/>
        </authorList>
    </citation>
    <scope>NUCLEOTIDE SEQUENCE [LARGE SCALE GENOMIC DNA]</scope>
</reference>